<dbReference type="EMBL" id="JABANE010000016">
    <property type="protein sequence ID" value="NME67900.1"/>
    <property type="molecule type" value="Genomic_DNA"/>
</dbReference>
<evidence type="ECO:0000259" key="8">
    <source>
        <dbReference type="Pfam" id="PF11412"/>
    </source>
</evidence>
<keyword evidence="10" id="KW-1185">Reference proteome</keyword>
<evidence type="ECO:0000256" key="6">
    <source>
        <dbReference type="SAM" id="Phobius"/>
    </source>
</evidence>
<organism evidence="9 10">
    <name type="scientific">Flammeovirga aprica JL-4</name>
    <dbReference type="NCBI Taxonomy" id="694437"/>
    <lineage>
        <taxon>Bacteria</taxon>
        <taxon>Pseudomonadati</taxon>
        <taxon>Bacteroidota</taxon>
        <taxon>Cytophagia</taxon>
        <taxon>Cytophagales</taxon>
        <taxon>Flammeovirgaceae</taxon>
        <taxon>Flammeovirga</taxon>
    </lineage>
</organism>
<feature type="domain" description="Thiol:disulfide interchange protein DsbD N-terminal" evidence="8">
    <location>
        <begin position="43"/>
        <end position="154"/>
    </location>
</feature>
<dbReference type="InterPro" id="IPR028250">
    <property type="entry name" value="DsbDN"/>
</dbReference>
<dbReference type="Proteomes" id="UP000576082">
    <property type="component" value="Unassembled WGS sequence"/>
</dbReference>
<dbReference type="GO" id="GO:0045454">
    <property type="term" value="P:cell redox homeostasis"/>
    <property type="evidence" value="ECO:0007669"/>
    <property type="project" value="TreeGrafter"/>
</dbReference>
<keyword evidence="3" id="KW-0201">Cytochrome c-type biogenesis</keyword>
<evidence type="ECO:0000259" key="7">
    <source>
        <dbReference type="Pfam" id="PF02683"/>
    </source>
</evidence>
<dbReference type="Pfam" id="PF02683">
    <property type="entry name" value="DsbD_TM"/>
    <property type="match status" value="1"/>
</dbReference>
<comment type="caution">
    <text evidence="9">The sequence shown here is derived from an EMBL/GenBank/DDBJ whole genome shotgun (WGS) entry which is preliminary data.</text>
</comment>
<dbReference type="Gene3D" id="3.40.30.10">
    <property type="entry name" value="Glutaredoxin"/>
    <property type="match status" value="1"/>
</dbReference>
<keyword evidence="4 6" id="KW-1133">Transmembrane helix</keyword>
<dbReference type="GO" id="GO:0016020">
    <property type="term" value="C:membrane"/>
    <property type="evidence" value="ECO:0007669"/>
    <property type="project" value="UniProtKB-SubCell"/>
</dbReference>
<dbReference type="Pfam" id="PF11412">
    <property type="entry name" value="DsbD_N"/>
    <property type="match status" value="1"/>
</dbReference>
<protein>
    <submittedName>
        <fullName evidence="9">Disulfide bond formation protein DsbD</fullName>
    </submittedName>
</protein>
<feature type="transmembrane region" description="Helical" evidence="6">
    <location>
        <begin position="326"/>
        <end position="346"/>
    </location>
</feature>
<feature type="transmembrane region" description="Helical" evidence="6">
    <location>
        <begin position="288"/>
        <end position="314"/>
    </location>
</feature>
<dbReference type="SUPFAM" id="SSF52833">
    <property type="entry name" value="Thioredoxin-like"/>
    <property type="match status" value="1"/>
</dbReference>
<proteinExistence type="predicted"/>
<evidence type="ECO:0000256" key="5">
    <source>
        <dbReference type="ARBA" id="ARBA00023136"/>
    </source>
</evidence>
<feature type="domain" description="Cytochrome C biogenesis protein transmembrane" evidence="7">
    <location>
        <begin position="174"/>
        <end position="381"/>
    </location>
</feature>
<dbReference type="GO" id="GO:0017004">
    <property type="term" value="P:cytochrome complex assembly"/>
    <property type="evidence" value="ECO:0007669"/>
    <property type="project" value="UniProtKB-KW"/>
</dbReference>
<evidence type="ECO:0000256" key="1">
    <source>
        <dbReference type="ARBA" id="ARBA00004141"/>
    </source>
</evidence>
<dbReference type="RefSeq" id="WP_169656219.1">
    <property type="nucleotide sequence ID" value="NZ_JABANE010000016.1"/>
</dbReference>
<feature type="transmembrane region" description="Helical" evidence="6">
    <location>
        <begin position="395"/>
        <end position="412"/>
    </location>
</feature>
<evidence type="ECO:0000256" key="2">
    <source>
        <dbReference type="ARBA" id="ARBA00022692"/>
    </source>
</evidence>
<feature type="transmembrane region" description="Helical" evidence="6">
    <location>
        <begin position="211"/>
        <end position="230"/>
    </location>
</feature>
<accession>A0A7X9P1W1</accession>
<feature type="transmembrane region" description="Helical" evidence="6">
    <location>
        <begin position="358"/>
        <end position="375"/>
    </location>
</feature>
<dbReference type="PANTHER" id="PTHR32234">
    <property type="entry name" value="THIOL:DISULFIDE INTERCHANGE PROTEIN DSBD"/>
    <property type="match status" value="1"/>
</dbReference>
<reference evidence="9 10" key="1">
    <citation type="submission" date="2020-04" db="EMBL/GenBank/DDBJ databases">
        <title>Flammeovirga sp. SR4, a novel species isolated from seawater.</title>
        <authorList>
            <person name="Wang X."/>
        </authorList>
    </citation>
    <scope>NUCLEOTIDE SEQUENCE [LARGE SCALE GENOMIC DNA]</scope>
    <source>
        <strain evidence="9 10">ATCC 23126</strain>
    </source>
</reference>
<evidence type="ECO:0000256" key="3">
    <source>
        <dbReference type="ARBA" id="ARBA00022748"/>
    </source>
</evidence>
<keyword evidence="2 6" id="KW-0812">Transmembrane</keyword>
<feature type="transmembrane region" description="Helical" evidence="6">
    <location>
        <begin position="170"/>
        <end position="191"/>
    </location>
</feature>
<dbReference type="Pfam" id="PF13899">
    <property type="entry name" value="Thioredoxin_7"/>
    <property type="match status" value="1"/>
</dbReference>
<dbReference type="AlphaFoldDB" id="A0A7X9P1W1"/>
<dbReference type="GO" id="GO:0015035">
    <property type="term" value="F:protein-disulfide reductase activity"/>
    <property type="evidence" value="ECO:0007669"/>
    <property type="project" value="TreeGrafter"/>
</dbReference>
<evidence type="ECO:0000313" key="10">
    <source>
        <dbReference type="Proteomes" id="UP000576082"/>
    </source>
</evidence>
<evidence type="ECO:0000256" key="4">
    <source>
        <dbReference type="ARBA" id="ARBA00022989"/>
    </source>
</evidence>
<feature type="transmembrane region" description="Helical" evidence="6">
    <location>
        <begin position="432"/>
        <end position="453"/>
    </location>
</feature>
<name>A0A7X9P1W1_9BACT</name>
<dbReference type="InterPro" id="IPR003834">
    <property type="entry name" value="Cyt_c_assmbl_TM_dom"/>
</dbReference>
<gene>
    <name evidence="9" type="ORF">HHU12_07990</name>
</gene>
<dbReference type="PANTHER" id="PTHR32234:SF0">
    <property type="entry name" value="THIOL:DISULFIDE INTERCHANGE PROTEIN DSBD"/>
    <property type="match status" value="1"/>
</dbReference>
<comment type="subcellular location">
    <subcellularLocation>
        <location evidence="1">Membrane</location>
        <topology evidence="1">Multi-pass membrane protein</topology>
    </subcellularLocation>
</comment>
<keyword evidence="5 6" id="KW-0472">Membrane</keyword>
<evidence type="ECO:0000313" key="9">
    <source>
        <dbReference type="EMBL" id="NME67900.1"/>
    </source>
</evidence>
<sequence>MNTFFRSIYLIGLFLIGMVSTTNAQLINPVKWSAELSNNSPQKGDVITITYKADIIDGWYLYSSDFDPDLGPMLTEVEYTLNKTFEVAGKFTPVNPKKKYDELWEGDITYFKKHGEFTQQLKILEVPFKIETSISGQSCSDETGQCIPLSKDFTFESPKQAEGSAEDESILGFMISAFLFGLAAIFTPCVFPMIPLTVSFFTNQSGGKSKAFLYGFSIIAIYGFFGAVLIPLTKDATFANQLSNHWIPNTLFFVTFIIFALSFFGMFEITLPSSLVNKMDKQSDKGGLVAIFFMAFTLVLVSFSCTGPIVGSILIQSINGAALKPVLGMIAFASAFALPFTIFALFPGLMKGLPKSGGWLNSVKVVLGFIELAFAFKFLSNIDNVYHLHILDKDIMLVIWIAIFMMLGLYLLGKIRLPHDSPVDSISPLRMILATTVFGFVIYMIPGLFGAPVKMLSGILPQSSRHTFDIRSVIREEIDAAQISGPNKKQTLLTPVKYDDLFDLPHGLKGYFDYDQAIEASKKFGKPIFLDFTGHGCANCRKMEDNVWSDPRVLQRLREDYIILALYVDDPTELPEEEWIQSTFDKKMKKTIGAKNFDFQIVKFNSNAQPYYCLLNSEGEKMIPAKAYDLNVENFINFLDEGVKNFKK</sequence>
<dbReference type="InterPro" id="IPR036249">
    <property type="entry name" value="Thioredoxin-like_sf"/>
</dbReference>
<feature type="transmembrane region" description="Helical" evidence="6">
    <location>
        <begin position="250"/>
        <end position="267"/>
    </location>
</feature>